<feature type="domain" description="MBD" evidence="7">
    <location>
        <begin position="1"/>
        <end position="71"/>
    </location>
</feature>
<keyword evidence="5" id="KW-0539">Nucleus</keyword>
<proteinExistence type="predicted"/>
<dbReference type="InterPro" id="IPR016177">
    <property type="entry name" value="DNA-bd_dom_sf"/>
</dbReference>
<reference evidence="8" key="1">
    <citation type="submission" date="2023-02" db="EMBL/GenBank/DDBJ databases">
        <title>Genome of toxic invasive species Heracleum sosnowskyi carries increased number of genes despite the absence of recent whole-genome duplications.</title>
        <authorList>
            <person name="Schelkunov M."/>
            <person name="Shtratnikova V."/>
            <person name="Makarenko M."/>
            <person name="Klepikova A."/>
            <person name="Omelchenko D."/>
            <person name="Novikova G."/>
            <person name="Obukhova E."/>
            <person name="Bogdanov V."/>
            <person name="Penin A."/>
            <person name="Logacheva M."/>
        </authorList>
    </citation>
    <scope>NUCLEOTIDE SEQUENCE</scope>
    <source>
        <strain evidence="8">Hsosn_3</strain>
        <tissue evidence="8">Leaf</tissue>
    </source>
</reference>
<dbReference type="PANTHER" id="PTHR34067">
    <property type="entry name" value="OS04G0193200 PROTEIN"/>
    <property type="match status" value="1"/>
</dbReference>
<protein>
    <submittedName>
        <fullName evidence="8">MBD domain-containing protein</fullName>
    </submittedName>
</protein>
<dbReference type="AlphaFoldDB" id="A0AAD8HHA0"/>
<feature type="region of interest" description="Disordered" evidence="6">
    <location>
        <begin position="259"/>
        <end position="326"/>
    </location>
</feature>
<comment type="caution">
    <text evidence="8">The sequence shown here is derived from an EMBL/GenBank/DDBJ whole genome shotgun (WGS) entry which is preliminary data.</text>
</comment>
<dbReference type="PROSITE" id="PS50982">
    <property type="entry name" value="MBD"/>
    <property type="match status" value="2"/>
</dbReference>
<feature type="compositionally biased region" description="Polar residues" evidence="6">
    <location>
        <begin position="208"/>
        <end position="221"/>
    </location>
</feature>
<evidence type="ECO:0000313" key="9">
    <source>
        <dbReference type="Proteomes" id="UP001237642"/>
    </source>
</evidence>
<feature type="compositionally biased region" description="Basic and acidic residues" evidence="6">
    <location>
        <begin position="293"/>
        <end position="302"/>
    </location>
</feature>
<dbReference type="Proteomes" id="UP001237642">
    <property type="component" value="Unassembled WGS sequence"/>
</dbReference>
<reference evidence="8" key="2">
    <citation type="submission" date="2023-05" db="EMBL/GenBank/DDBJ databases">
        <authorList>
            <person name="Schelkunov M.I."/>
        </authorList>
    </citation>
    <scope>NUCLEOTIDE SEQUENCE</scope>
    <source>
        <strain evidence="8">Hsosn_3</strain>
        <tissue evidence="8">Leaf</tissue>
    </source>
</reference>
<keyword evidence="3" id="KW-0238">DNA-binding</keyword>
<comment type="subcellular location">
    <subcellularLocation>
        <location evidence="1">Nucleus</location>
    </subcellularLocation>
</comment>
<evidence type="ECO:0000256" key="1">
    <source>
        <dbReference type="ARBA" id="ARBA00004123"/>
    </source>
</evidence>
<evidence type="ECO:0000256" key="5">
    <source>
        <dbReference type="ARBA" id="ARBA00023242"/>
    </source>
</evidence>
<dbReference type="GO" id="GO:0005634">
    <property type="term" value="C:nucleus"/>
    <property type="evidence" value="ECO:0007669"/>
    <property type="project" value="UniProtKB-SubCell"/>
</dbReference>
<keyword evidence="9" id="KW-1185">Reference proteome</keyword>
<evidence type="ECO:0000256" key="2">
    <source>
        <dbReference type="ARBA" id="ARBA00023015"/>
    </source>
</evidence>
<gene>
    <name evidence="8" type="ORF">POM88_042169</name>
</gene>
<keyword evidence="4" id="KW-0804">Transcription</keyword>
<dbReference type="PANTHER" id="PTHR34067:SF20">
    <property type="entry name" value="OS08G0206700 PROTEIN"/>
    <property type="match status" value="1"/>
</dbReference>
<feature type="compositionally biased region" description="Acidic residues" evidence="6">
    <location>
        <begin position="399"/>
        <end position="414"/>
    </location>
</feature>
<feature type="region of interest" description="Disordered" evidence="6">
    <location>
        <begin position="371"/>
        <end position="417"/>
    </location>
</feature>
<sequence length="641" mass="70460">MAEKSSPSEWLPAGWSWTVKTSKNGRKYKVYTDPSHKLKFLSKPEVIRYLNSVESGLLLNAEDNSDDSGHSKSVEESKEIIVHSDKNVVVEEAVAEGLPPGWIKEVRVTQRGKSIRRDLYYTDPISGYVFLSLKDCKRYLKTGILGKSSYKPKDKDHIDMELENDNISSPAMDQGNEVQDGGTDKPLMSNEDLICSQYPNSDHGRSDVTGSDLNSQSTKSLEQIEGKGDSNIHTLVSSPVVEDYPKRLLESGVGIHEIDKNQHTINKSNSKRSSDFPRRASKRLAGVELDPVPEPKTDDRTRRSAGQRSGEAATRPGGNTHDLPAIKELPGKFGLETMASEQQRLSTALPLANLPNSEEPVVQEKKLQISEERAGEMEPSPISKEQASEEKPLPASGEQDGDGDSMMIFEEEQGEKEKLLYVSKEQATEKEHANEIDALLESSANFSMEDLWQDPCIEFAIKTLTGVIPIGEENQAEKNSGSSAEMSFPIAEENQAEKNSGSSAEMSFPIAEENQAEKNSGSSAEMSFSDIWTDPCYQFAVKTLTGDIPLDEDPSIQNLFQQQVSSADTRGVGAVVLPNMNTFCQRDYTSQLCNAVEKPQNSKQQATAASRIPQTSTRSFQISGGSGLHQSIQDKTSGQCP</sequence>
<evidence type="ECO:0000256" key="4">
    <source>
        <dbReference type="ARBA" id="ARBA00023163"/>
    </source>
</evidence>
<dbReference type="EMBL" id="JAUIZM010000009">
    <property type="protein sequence ID" value="KAK1366608.1"/>
    <property type="molecule type" value="Genomic_DNA"/>
</dbReference>
<evidence type="ECO:0000256" key="3">
    <source>
        <dbReference type="ARBA" id="ARBA00023125"/>
    </source>
</evidence>
<name>A0AAD8HHA0_9APIA</name>
<dbReference type="GO" id="GO:0003677">
    <property type="term" value="F:DNA binding"/>
    <property type="evidence" value="ECO:0007669"/>
    <property type="project" value="UniProtKB-KW"/>
</dbReference>
<organism evidence="8 9">
    <name type="scientific">Heracleum sosnowskyi</name>
    <dbReference type="NCBI Taxonomy" id="360622"/>
    <lineage>
        <taxon>Eukaryota</taxon>
        <taxon>Viridiplantae</taxon>
        <taxon>Streptophyta</taxon>
        <taxon>Embryophyta</taxon>
        <taxon>Tracheophyta</taxon>
        <taxon>Spermatophyta</taxon>
        <taxon>Magnoliopsida</taxon>
        <taxon>eudicotyledons</taxon>
        <taxon>Gunneridae</taxon>
        <taxon>Pentapetalae</taxon>
        <taxon>asterids</taxon>
        <taxon>campanulids</taxon>
        <taxon>Apiales</taxon>
        <taxon>Apiaceae</taxon>
        <taxon>Apioideae</taxon>
        <taxon>apioid superclade</taxon>
        <taxon>Tordylieae</taxon>
        <taxon>Tordyliinae</taxon>
        <taxon>Heracleum</taxon>
    </lineage>
</organism>
<dbReference type="SUPFAM" id="SSF54171">
    <property type="entry name" value="DNA-binding domain"/>
    <property type="match status" value="2"/>
</dbReference>
<dbReference type="Pfam" id="PF01429">
    <property type="entry name" value="MBD"/>
    <property type="match status" value="1"/>
</dbReference>
<feature type="region of interest" description="Disordered" evidence="6">
    <location>
        <begin position="165"/>
        <end position="231"/>
    </location>
</feature>
<keyword evidence="2" id="KW-0805">Transcription regulation</keyword>
<dbReference type="InterPro" id="IPR038945">
    <property type="entry name" value="MBD13-like"/>
</dbReference>
<evidence type="ECO:0000259" key="7">
    <source>
        <dbReference type="PROSITE" id="PS50982"/>
    </source>
</evidence>
<feature type="region of interest" description="Disordered" evidence="6">
    <location>
        <begin position="598"/>
        <end position="641"/>
    </location>
</feature>
<dbReference type="Gene3D" id="3.30.890.10">
    <property type="entry name" value="Methyl-cpg-binding Protein 2, Chain A"/>
    <property type="match status" value="2"/>
</dbReference>
<evidence type="ECO:0000313" key="8">
    <source>
        <dbReference type="EMBL" id="KAK1366608.1"/>
    </source>
</evidence>
<dbReference type="InterPro" id="IPR001739">
    <property type="entry name" value="Methyl_CpG_DNA-bd"/>
</dbReference>
<accession>A0AAD8HHA0</accession>
<feature type="domain" description="MBD" evidence="7">
    <location>
        <begin position="88"/>
        <end position="165"/>
    </location>
</feature>
<evidence type="ECO:0000256" key="6">
    <source>
        <dbReference type="SAM" id="MobiDB-lite"/>
    </source>
</evidence>